<gene>
    <name evidence="1" type="ORF">AWB75_06238</name>
</gene>
<name>A0A158D5T7_9BURK</name>
<dbReference type="RefSeq" id="WP_159462825.1">
    <property type="nucleotide sequence ID" value="NZ_FCOF02000051.1"/>
</dbReference>
<comment type="caution">
    <text evidence="1">The sequence shown here is derived from an EMBL/GenBank/DDBJ whole genome shotgun (WGS) entry which is preliminary data.</text>
</comment>
<sequence length="56" mass="5588">MSDASLKAWAAKLGIDVSDALLAGVAALLDTMQASASQLAVALAETESEAGDEPRG</sequence>
<accession>A0A158D5T7</accession>
<dbReference type="AlphaFoldDB" id="A0A158D5T7"/>
<evidence type="ECO:0000313" key="2">
    <source>
        <dbReference type="Proteomes" id="UP000054870"/>
    </source>
</evidence>
<evidence type="ECO:0000313" key="1">
    <source>
        <dbReference type="EMBL" id="SAK89881.1"/>
    </source>
</evidence>
<proteinExistence type="predicted"/>
<reference evidence="1" key="1">
    <citation type="submission" date="2016-01" db="EMBL/GenBank/DDBJ databases">
        <authorList>
            <person name="Peeters C."/>
        </authorList>
    </citation>
    <scope>NUCLEOTIDE SEQUENCE [LARGE SCALE GENOMIC DNA]</scope>
    <source>
        <strain evidence="1">LMG 29318</strain>
    </source>
</reference>
<keyword evidence="2" id="KW-1185">Reference proteome</keyword>
<protein>
    <submittedName>
        <fullName evidence="1">Uncharacterized protein</fullName>
    </submittedName>
</protein>
<dbReference type="EMBL" id="FCOF02000051">
    <property type="protein sequence ID" value="SAK89881.1"/>
    <property type="molecule type" value="Genomic_DNA"/>
</dbReference>
<organism evidence="1 2">
    <name type="scientific">Caballeronia catudaia</name>
    <dbReference type="NCBI Taxonomy" id="1777136"/>
    <lineage>
        <taxon>Bacteria</taxon>
        <taxon>Pseudomonadati</taxon>
        <taxon>Pseudomonadota</taxon>
        <taxon>Betaproteobacteria</taxon>
        <taxon>Burkholderiales</taxon>
        <taxon>Burkholderiaceae</taxon>
        <taxon>Caballeronia</taxon>
    </lineage>
</organism>
<dbReference type="Proteomes" id="UP000054870">
    <property type="component" value="Unassembled WGS sequence"/>
</dbReference>